<protein>
    <submittedName>
        <fullName evidence="1">Uncharacterized protein</fullName>
    </submittedName>
</protein>
<sequence length="38" mass="4635">MIAMKRGLYLALNFNKNLFFKKRDFLHKSLFLVLYNIL</sequence>
<name>A0A444W1Y4_9FLAO</name>
<accession>A0A444W1Y4</accession>
<comment type="caution">
    <text evidence="1">The sequence shown here is derived from an EMBL/GenBank/DDBJ whole genome shotgun (WGS) entry which is preliminary data.</text>
</comment>
<dbReference type="Proteomes" id="UP000290433">
    <property type="component" value="Unassembled WGS sequence"/>
</dbReference>
<evidence type="ECO:0000313" key="2">
    <source>
        <dbReference type="Proteomes" id="UP000290433"/>
    </source>
</evidence>
<reference evidence="1 2" key="1">
    <citation type="submission" date="2014-12" db="EMBL/GenBank/DDBJ databases">
        <title>Genome sequence of Flavobacterium anhuiense RCM74.</title>
        <authorList>
            <person name="Kim J.F."/>
            <person name="Song J.Y."/>
            <person name="Kwak M.-J."/>
            <person name="Lee S.-W."/>
        </authorList>
    </citation>
    <scope>NUCLEOTIDE SEQUENCE [LARGE SCALE GENOMIC DNA]</scope>
    <source>
        <strain evidence="1 2">RCM74</strain>
    </source>
</reference>
<dbReference type="EMBL" id="JUIV01000003">
    <property type="protein sequence ID" value="RYJ39716.1"/>
    <property type="molecule type" value="Genomic_DNA"/>
</dbReference>
<proteinExistence type="predicted"/>
<organism evidence="1 2">
    <name type="scientific">Flavobacterium anhuiense</name>
    <dbReference type="NCBI Taxonomy" id="459526"/>
    <lineage>
        <taxon>Bacteria</taxon>
        <taxon>Pseudomonadati</taxon>
        <taxon>Bacteroidota</taxon>
        <taxon>Flavobacteriia</taxon>
        <taxon>Flavobacteriales</taxon>
        <taxon>Flavobacteriaceae</taxon>
        <taxon>Flavobacterium</taxon>
    </lineage>
</organism>
<evidence type="ECO:0000313" key="1">
    <source>
        <dbReference type="EMBL" id="RYJ39716.1"/>
    </source>
</evidence>
<dbReference type="AlphaFoldDB" id="A0A444W1Y4"/>
<gene>
    <name evidence="1" type="ORF">NU08_1385</name>
</gene>